<organism evidence="1 2">
    <name type="scientific">Microcystis panniformis FACHB-1757</name>
    <dbReference type="NCBI Taxonomy" id="1638788"/>
    <lineage>
        <taxon>Bacteria</taxon>
        <taxon>Bacillati</taxon>
        <taxon>Cyanobacteriota</taxon>
        <taxon>Cyanophyceae</taxon>
        <taxon>Oscillatoriophycideae</taxon>
        <taxon>Chroococcales</taxon>
        <taxon>Microcystaceae</taxon>
        <taxon>Microcystis</taxon>
    </lineage>
</organism>
<dbReference type="AlphaFoldDB" id="A0A0K1S400"/>
<dbReference type="EMBL" id="CP011339">
    <property type="protein sequence ID" value="AKV68874.1"/>
    <property type="molecule type" value="Genomic_DNA"/>
</dbReference>
<dbReference type="PATRIC" id="fig|1638788.3.peg.3956"/>
<gene>
    <name evidence="1" type="ORF">VL20_3921</name>
</gene>
<dbReference type="Proteomes" id="UP000068167">
    <property type="component" value="Chromosome"/>
</dbReference>
<name>A0A0K1S400_9CHRO</name>
<reference evidence="1 2" key="1">
    <citation type="journal article" date="2016" name="Stand. Genomic Sci.">
        <title>Complete genome sequence and genomic characterization of Microcystis panniformis FACHB 1757 by third-generation sequencing.</title>
        <authorList>
            <person name="Zhang J.Y."/>
            <person name="Guan R."/>
            <person name="Zhang H.J."/>
            <person name="Li H."/>
            <person name="Xiao P."/>
            <person name="Yu G.L."/>
            <person name="Du L."/>
            <person name="Cao D.M."/>
            <person name="Zhu B.C."/>
            <person name="Li R.H."/>
            <person name="Lu Z.H."/>
        </authorList>
    </citation>
    <scope>NUCLEOTIDE SEQUENCE [LARGE SCALE GENOMIC DNA]</scope>
    <source>
        <strain evidence="1 2">FACHB-1757</strain>
    </source>
</reference>
<dbReference type="KEGG" id="mpk:VL20_3921"/>
<evidence type="ECO:0000313" key="1">
    <source>
        <dbReference type="EMBL" id="AKV68874.1"/>
    </source>
</evidence>
<accession>A0A0K1S400</accession>
<proteinExistence type="predicted"/>
<protein>
    <submittedName>
        <fullName evidence="1">Uncharacterized protein</fullName>
    </submittedName>
</protein>
<sequence>MGCGVFRFIQQALNTIESLWDNYSSMRTWIILKELSKS</sequence>
<evidence type="ECO:0000313" key="2">
    <source>
        <dbReference type="Proteomes" id="UP000068167"/>
    </source>
</evidence>
<keyword evidence="2" id="KW-1185">Reference proteome</keyword>